<gene>
    <name evidence="4" type="ORF">H5410_045797</name>
</gene>
<accession>A0A9J5XAJ7</accession>
<dbReference type="Gene3D" id="3.30.200.20">
    <property type="entry name" value="Phosphorylase Kinase, domain 1"/>
    <property type="match status" value="1"/>
</dbReference>
<dbReference type="GO" id="GO:0005886">
    <property type="term" value="C:plasma membrane"/>
    <property type="evidence" value="ECO:0007669"/>
    <property type="project" value="TreeGrafter"/>
</dbReference>
<protein>
    <recommendedName>
        <fullName evidence="3">Protein kinase domain-containing protein</fullName>
    </recommendedName>
</protein>
<dbReference type="OrthoDB" id="1294432at2759"/>
<dbReference type="Gene3D" id="1.10.510.10">
    <property type="entry name" value="Transferase(Phosphotransferase) domain 1"/>
    <property type="match status" value="1"/>
</dbReference>
<dbReference type="PANTHER" id="PTHR27001:SF931">
    <property type="entry name" value="OS11G0664100 PROTEIN"/>
    <property type="match status" value="1"/>
</dbReference>
<feature type="domain" description="Protein kinase" evidence="3">
    <location>
        <begin position="43"/>
        <end position="344"/>
    </location>
</feature>
<sequence>MESMDSVEKLRKEFKSLWIMKLSPVGDAVPYSFKDLENMTLKFSRSQCLIHTMYGRLFADHEGNVAIKTWDFFVPQFPCYADHPDRFCNELEILTHEDRHPCLMKLKGFCFQHILALVYDEMPTQVLSTKLYSGNQFGWNARMRVATQLASLFAWFHERRYAFGTVRPKDIMIDNDFNIKVFDFGFLTPVTNEDNWGPLPYHASREPPEARYGSTISSLLLSLVVSVVLIWCEFLGCIHGPRDTRNLWNIARRRLVLKDIWNQFSIVISFVLSFEGIRNLKADVYIFGILLVELIGNSYIGIEKKMAIHQCILKELQGEKSSIVNESILQDNDELANGITDFKY</sequence>
<dbReference type="GO" id="GO:0005524">
    <property type="term" value="F:ATP binding"/>
    <property type="evidence" value="ECO:0007669"/>
    <property type="project" value="UniProtKB-KW"/>
</dbReference>
<dbReference type="PROSITE" id="PS50011">
    <property type="entry name" value="PROTEIN_KINASE_DOM"/>
    <property type="match status" value="1"/>
</dbReference>
<evidence type="ECO:0000313" key="4">
    <source>
        <dbReference type="EMBL" id="KAG5585363.1"/>
    </source>
</evidence>
<feature type="non-terminal residue" evidence="4">
    <location>
        <position position="344"/>
    </location>
</feature>
<dbReference type="GO" id="GO:0004672">
    <property type="term" value="F:protein kinase activity"/>
    <property type="evidence" value="ECO:0007669"/>
    <property type="project" value="InterPro"/>
</dbReference>
<dbReference type="InterPro" id="IPR011009">
    <property type="entry name" value="Kinase-like_dom_sf"/>
</dbReference>
<evidence type="ECO:0000259" key="3">
    <source>
        <dbReference type="PROSITE" id="PS50011"/>
    </source>
</evidence>
<proteinExistence type="predicted"/>
<evidence type="ECO:0000313" key="5">
    <source>
        <dbReference type="Proteomes" id="UP000824120"/>
    </source>
</evidence>
<keyword evidence="5" id="KW-1185">Reference proteome</keyword>
<name>A0A9J5XAJ7_SOLCO</name>
<keyword evidence="2" id="KW-0067">ATP-binding</keyword>
<dbReference type="AlphaFoldDB" id="A0A9J5XAJ7"/>
<reference evidence="4 5" key="1">
    <citation type="submission" date="2020-09" db="EMBL/GenBank/DDBJ databases">
        <title>De no assembly of potato wild relative species, Solanum commersonii.</title>
        <authorList>
            <person name="Cho K."/>
        </authorList>
    </citation>
    <scope>NUCLEOTIDE SEQUENCE [LARGE SCALE GENOMIC DNA]</scope>
    <source>
        <strain evidence="4">LZ3.2</strain>
        <tissue evidence="4">Leaf</tissue>
    </source>
</reference>
<organism evidence="4 5">
    <name type="scientific">Solanum commersonii</name>
    <name type="common">Commerson's wild potato</name>
    <name type="synonym">Commerson's nightshade</name>
    <dbReference type="NCBI Taxonomy" id="4109"/>
    <lineage>
        <taxon>Eukaryota</taxon>
        <taxon>Viridiplantae</taxon>
        <taxon>Streptophyta</taxon>
        <taxon>Embryophyta</taxon>
        <taxon>Tracheophyta</taxon>
        <taxon>Spermatophyta</taxon>
        <taxon>Magnoliopsida</taxon>
        <taxon>eudicotyledons</taxon>
        <taxon>Gunneridae</taxon>
        <taxon>Pentapetalae</taxon>
        <taxon>asterids</taxon>
        <taxon>lamiids</taxon>
        <taxon>Solanales</taxon>
        <taxon>Solanaceae</taxon>
        <taxon>Solanoideae</taxon>
        <taxon>Solaneae</taxon>
        <taxon>Solanum</taxon>
    </lineage>
</organism>
<evidence type="ECO:0000256" key="1">
    <source>
        <dbReference type="ARBA" id="ARBA00022741"/>
    </source>
</evidence>
<dbReference type="Proteomes" id="UP000824120">
    <property type="component" value="Chromosome 9"/>
</dbReference>
<dbReference type="SUPFAM" id="SSF56112">
    <property type="entry name" value="Protein kinase-like (PK-like)"/>
    <property type="match status" value="1"/>
</dbReference>
<dbReference type="PANTHER" id="PTHR27001">
    <property type="entry name" value="OS01G0253100 PROTEIN"/>
    <property type="match status" value="1"/>
</dbReference>
<evidence type="ECO:0000256" key="2">
    <source>
        <dbReference type="ARBA" id="ARBA00022840"/>
    </source>
</evidence>
<dbReference type="InterPro" id="IPR000719">
    <property type="entry name" value="Prot_kinase_dom"/>
</dbReference>
<comment type="caution">
    <text evidence="4">The sequence shown here is derived from an EMBL/GenBank/DDBJ whole genome shotgun (WGS) entry which is preliminary data.</text>
</comment>
<dbReference type="Pfam" id="PF07714">
    <property type="entry name" value="PK_Tyr_Ser-Thr"/>
    <property type="match status" value="1"/>
</dbReference>
<dbReference type="EMBL" id="JACXVP010000009">
    <property type="protein sequence ID" value="KAG5585363.1"/>
    <property type="molecule type" value="Genomic_DNA"/>
</dbReference>
<dbReference type="InterPro" id="IPR001245">
    <property type="entry name" value="Ser-Thr/Tyr_kinase_cat_dom"/>
</dbReference>
<keyword evidence="1" id="KW-0547">Nucleotide-binding</keyword>